<evidence type="ECO:0000256" key="1">
    <source>
        <dbReference type="ARBA" id="ARBA00004613"/>
    </source>
</evidence>
<dbReference type="UniPathway" id="UPA00545">
    <property type="reaction ID" value="UER00823"/>
</dbReference>
<organism evidence="13 14">
    <name type="scientific">Colletotrichum sublineola</name>
    <name type="common">Sorghum anthracnose fungus</name>
    <dbReference type="NCBI Taxonomy" id="1173701"/>
    <lineage>
        <taxon>Eukaryota</taxon>
        <taxon>Fungi</taxon>
        <taxon>Dikarya</taxon>
        <taxon>Ascomycota</taxon>
        <taxon>Pezizomycotina</taxon>
        <taxon>Sordariomycetes</taxon>
        <taxon>Hypocreomycetidae</taxon>
        <taxon>Glomerellales</taxon>
        <taxon>Glomerellaceae</taxon>
        <taxon>Colletotrichum</taxon>
        <taxon>Colletotrichum graminicola species complex</taxon>
    </lineage>
</organism>
<dbReference type="OrthoDB" id="2019149at2759"/>
<proteinExistence type="inferred from homology"/>
<dbReference type="OMA" id="NEGRQIY"/>
<evidence type="ECO:0000256" key="3">
    <source>
        <dbReference type="ARBA" id="ARBA00008891"/>
    </source>
</evidence>
<evidence type="ECO:0000256" key="10">
    <source>
        <dbReference type="PROSITE-ProRule" id="PRU10040"/>
    </source>
</evidence>
<keyword evidence="6 11" id="KW-0732">Signal</keyword>
<evidence type="ECO:0000256" key="11">
    <source>
        <dbReference type="RuleBase" id="RU000589"/>
    </source>
</evidence>
<keyword evidence="11" id="KW-0961">Cell wall biogenesis/degradation</keyword>
<dbReference type="EMBL" id="JMSE01000056">
    <property type="protein sequence ID" value="KDN72085.1"/>
    <property type="molecule type" value="Genomic_DNA"/>
</dbReference>
<dbReference type="SUPFAM" id="SSF51126">
    <property type="entry name" value="Pectin lyase-like"/>
    <property type="match status" value="1"/>
</dbReference>
<keyword evidence="5 11" id="KW-0964">Secreted</keyword>
<dbReference type="EC" id="3.1.1.11" evidence="4 11"/>
<comment type="function">
    <text evidence="11">Involved in maceration and soft-rotting of plant tissue.</text>
</comment>
<evidence type="ECO:0000256" key="4">
    <source>
        <dbReference type="ARBA" id="ARBA00013229"/>
    </source>
</evidence>
<evidence type="ECO:0000256" key="5">
    <source>
        <dbReference type="ARBA" id="ARBA00022525"/>
    </source>
</evidence>
<dbReference type="InterPro" id="IPR000070">
    <property type="entry name" value="Pectinesterase_cat"/>
</dbReference>
<evidence type="ECO:0000259" key="12">
    <source>
        <dbReference type="Pfam" id="PF01095"/>
    </source>
</evidence>
<dbReference type="Gene3D" id="2.160.20.10">
    <property type="entry name" value="Single-stranded right-handed beta-helix, Pectin lyase-like"/>
    <property type="match status" value="1"/>
</dbReference>
<comment type="pathway">
    <text evidence="2 11">Glycan metabolism; pectin degradation; 2-dehydro-3-deoxy-D-gluconate from pectin: step 1/5.</text>
</comment>
<dbReference type="GO" id="GO:0042545">
    <property type="term" value="P:cell wall modification"/>
    <property type="evidence" value="ECO:0007669"/>
    <property type="project" value="UniProtKB-UniRule"/>
</dbReference>
<dbReference type="Pfam" id="PF01095">
    <property type="entry name" value="Pectinesterase"/>
    <property type="match status" value="1"/>
</dbReference>
<evidence type="ECO:0000256" key="7">
    <source>
        <dbReference type="ARBA" id="ARBA00022801"/>
    </source>
</evidence>
<evidence type="ECO:0000256" key="2">
    <source>
        <dbReference type="ARBA" id="ARBA00005184"/>
    </source>
</evidence>
<gene>
    <name evidence="13" type="ORF">CSUB01_08939</name>
</gene>
<dbReference type="PANTHER" id="PTHR31321">
    <property type="entry name" value="ACYL-COA THIOESTER HYDROLASE YBHC-RELATED"/>
    <property type="match status" value="1"/>
</dbReference>
<dbReference type="STRING" id="1173701.A0A066Y1K2"/>
<evidence type="ECO:0000256" key="9">
    <source>
        <dbReference type="ARBA" id="ARBA00047928"/>
    </source>
</evidence>
<keyword evidence="7 11" id="KW-0378">Hydrolase</keyword>
<protein>
    <recommendedName>
        <fullName evidence="4 11">Pectinesterase</fullName>
        <ecNumber evidence="4 11">3.1.1.11</ecNumber>
    </recommendedName>
</protein>
<dbReference type="InterPro" id="IPR033131">
    <property type="entry name" value="Pectinesterase_Asp_AS"/>
</dbReference>
<dbReference type="AlphaFoldDB" id="A0A066Y1K2"/>
<dbReference type="GO" id="GO:0005576">
    <property type="term" value="C:extracellular region"/>
    <property type="evidence" value="ECO:0007669"/>
    <property type="project" value="UniProtKB-SubCell"/>
</dbReference>
<sequence>MVVLIRVVVLAALAVLAAAVPAKDAPKCCGRFARSRPPARSLVVDASGEHPNSFTRLNDAVLALKNTTKEQTIFIMPGIYTEQVRIPDHLGPLTFQGHTCDARSYEGNKATLTNNLSRTMPNMTANDQTATLRLWGDNIKIYNLNIANTFGRAEKNGQALAVSAQNTNLGFYGCKFTGYQDTVYANEGRQIYAKSFINGAVDFVFGQRASAWFESCDIQTIGPGYITANGRDAANNPSFYVFNKANVTGTSGPASVTLGRPWRPFSRVVFQNSVLSDVVKPVGWVAWDNSASTNNVYYREYENTGPGSEGVRANFSSKLDAPIKPVTILGKGFEKEWWVDMSYL</sequence>
<comment type="caution">
    <text evidence="13">The sequence shown here is derived from an EMBL/GenBank/DDBJ whole genome shotgun (WGS) entry which is preliminary data.</text>
</comment>
<evidence type="ECO:0000256" key="8">
    <source>
        <dbReference type="ARBA" id="ARBA00023085"/>
    </source>
</evidence>
<dbReference type="InterPro" id="IPR012334">
    <property type="entry name" value="Pectin_lyas_fold"/>
</dbReference>
<dbReference type="HOGENOM" id="CLU_012243_1_0_1"/>
<dbReference type="GO" id="GO:0045490">
    <property type="term" value="P:pectin catabolic process"/>
    <property type="evidence" value="ECO:0007669"/>
    <property type="project" value="UniProtKB-UniRule"/>
</dbReference>
<dbReference type="eggNOG" id="ENOG502QSQ4">
    <property type="taxonomic scope" value="Eukaryota"/>
</dbReference>
<feature type="domain" description="Pectinesterase catalytic" evidence="12">
    <location>
        <begin position="52"/>
        <end position="309"/>
    </location>
</feature>
<keyword evidence="8 11" id="KW-0063">Aspartyl esterase</keyword>
<dbReference type="FunFam" id="2.160.20.10:FF:000014">
    <property type="entry name" value="Pectinesterase"/>
    <property type="match status" value="1"/>
</dbReference>
<name>A0A066Y1K2_COLSU</name>
<accession>A0A066Y1K2</accession>
<reference evidence="14" key="1">
    <citation type="journal article" date="2014" name="Genome Announc.">
        <title>Draft genome sequence of Colletotrichum sublineola, a destructive pathogen of cultivated sorghum.</title>
        <authorList>
            <person name="Baroncelli R."/>
            <person name="Sanz-Martin J.M."/>
            <person name="Rech G.E."/>
            <person name="Sukno S.A."/>
            <person name="Thon M.R."/>
        </authorList>
    </citation>
    <scope>NUCLEOTIDE SEQUENCE [LARGE SCALE GENOMIC DNA]</scope>
    <source>
        <strain evidence="14">TX430BB</strain>
    </source>
</reference>
<feature type="chain" id="PRO_5005103189" description="Pectinesterase" evidence="11">
    <location>
        <begin position="20"/>
        <end position="344"/>
    </location>
</feature>
<evidence type="ECO:0000256" key="6">
    <source>
        <dbReference type="ARBA" id="ARBA00022729"/>
    </source>
</evidence>
<comment type="subcellular location">
    <subcellularLocation>
        <location evidence="1 11">Secreted</location>
    </subcellularLocation>
</comment>
<comment type="similarity">
    <text evidence="3">Belongs to the pectinesterase family.</text>
</comment>
<dbReference type="PROSITE" id="PS00503">
    <property type="entry name" value="PECTINESTERASE_2"/>
    <property type="match status" value="1"/>
</dbReference>
<dbReference type="Proteomes" id="UP000027238">
    <property type="component" value="Unassembled WGS sequence"/>
</dbReference>
<keyword evidence="14" id="KW-1185">Reference proteome</keyword>
<evidence type="ECO:0000313" key="14">
    <source>
        <dbReference type="Proteomes" id="UP000027238"/>
    </source>
</evidence>
<evidence type="ECO:0000313" key="13">
    <source>
        <dbReference type="EMBL" id="KDN72085.1"/>
    </source>
</evidence>
<feature type="active site" evidence="10">
    <location>
        <position position="202"/>
    </location>
</feature>
<dbReference type="PANTHER" id="PTHR31321:SF57">
    <property type="entry name" value="PECTINESTERASE 53-RELATED"/>
    <property type="match status" value="1"/>
</dbReference>
<dbReference type="InterPro" id="IPR011050">
    <property type="entry name" value="Pectin_lyase_fold/virulence"/>
</dbReference>
<comment type="catalytic activity">
    <reaction evidence="9 11">
        <text>[(1-&gt;4)-alpha-D-galacturonosyl methyl ester](n) + n H2O = [(1-&gt;4)-alpha-D-galacturonosyl](n) + n methanol + n H(+)</text>
        <dbReference type="Rhea" id="RHEA:22380"/>
        <dbReference type="Rhea" id="RHEA-COMP:14570"/>
        <dbReference type="Rhea" id="RHEA-COMP:14573"/>
        <dbReference type="ChEBI" id="CHEBI:15377"/>
        <dbReference type="ChEBI" id="CHEBI:15378"/>
        <dbReference type="ChEBI" id="CHEBI:17790"/>
        <dbReference type="ChEBI" id="CHEBI:140522"/>
        <dbReference type="ChEBI" id="CHEBI:140523"/>
        <dbReference type="EC" id="3.1.1.11"/>
    </reaction>
</comment>
<feature type="signal peptide" evidence="11">
    <location>
        <begin position="1"/>
        <end position="19"/>
    </location>
</feature>
<dbReference type="GO" id="GO:0030599">
    <property type="term" value="F:pectinesterase activity"/>
    <property type="evidence" value="ECO:0007669"/>
    <property type="project" value="UniProtKB-UniRule"/>
</dbReference>